<feature type="transmembrane region" description="Helical" evidence="2">
    <location>
        <begin position="77"/>
        <end position="96"/>
    </location>
</feature>
<feature type="transmembrane region" description="Helical" evidence="2">
    <location>
        <begin position="116"/>
        <end position="141"/>
    </location>
</feature>
<keyword evidence="4" id="KW-0808">Transferase</keyword>
<feature type="domain" description="Bacterial sugar transferase" evidence="3">
    <location>
        <begin position="260"/>
        <end position="436"/>
    </location>
</feature>
<dbReference type="OrthoDB" id="9808602at2"/>
<evidence type="ECO:0000259" key="3">
    <source>
        <dbReference type="Pfam" id="PF02397"/>
    </source>
</evidence>
<dbReference type="Proteomes" id="UP000322025">
    <property type="component" value="Unassembled WGS sequence"/>
</dbReference>
<comment type="similarity">
    <text evidence="1">Belongs to the bacterial sugar transferase family.</text>
</comment>
<dbReference type="Pfam" id="PF02397">
    <property type="entry name" value="Bac_transf"/>
    <property type="match status" value="1"/>
</dbReference>
<dbReference type="AlphaFoldDB" id="A0A5M9HY06"/>
<name>A0A5M9HY06_9FIRM</name>
<reference evidence="4" key="1">
    <citation type="submission" date="2019-07" db="EMBL/GenBank/DDBJ databases">
        <authorList>
            <person name="Wongkuna S."/>
            <person name="Scaria J."/>
        </authorList>
    </citation>
    <scope>NUCLEOTIDE SEQUENCE [LARGE SCALE GENOMIC DNA]</scope>
    <source>
        <strain evidence="4">SW178</strain>
    </source>
</reference>
<feature type="transmembrane region" description="Helical" evidence="2">
    <location>
        <begin position="46"/>
        <end position="65"/>
    </location>
</feature>
<sequence length="467" mass="54411">MKKHLHKFESTLWLLIKTVLYALLLATFIMVQKQENIGLRRLSRTMGITIFTFVIVGLLLLSVYGTYDVGRRKSKPIIYSLSLAVICTDAITYLQVMIMRANTNIHEFRLRGIELLFVTIAIQIIVIIVFTYAGNALFFLIHEPEKCCVITSSQESLDIIAYAMGRFEKQYKISSVLDYRSIDSEIESQIEHSDTVFMYDVPAERRILIMRLCYKHKVNVYFNPYLEDIMEVNATHYVLDDVYLFNKNIKTLTMEQRIMKRLLDIVLSLILGILSSPFWILGALAVKLYDGGPVLFKQERATIHGRRFYVYKLRTMKENVENYSAKKDDDRITKPGEFLRRTRIDELPQLLNVLKGDMTFVGPRPEMIKNVKSYTKELPEFRYRLRVKAGLTGYAQIAGKYNTTPRDKLIMDMMYIEQFSILRDIQLILQTAVVLLRSDSTEAFGKKKESHYRFVPAKEQRKEDVKS</sequence>
<dbReference type="PANTHER" id="PTHR30576">
    <property type="entry name" value="COLANIC BIOSYNTHESIS UDP-GLUCOSE LIPID CARRIER TRANSFERASE"/>
    <property type="match status" value="1"/>
</dbReference>
<evidence type="ECO:0000256" key="1">
    <source>
        <dbReference type="ARBA" id="ARBA00006464"/>
    </source>
</evidence>
<dbReference type="PANTHER" id="PTHR30576:SF0">
    <property type="entry name" value="UNDECAPRENYL-PHOSPHATE N-ACETYLGALACTOSAMINYL 1-PHOSPHATE TRANSFERASE-RELATED"/>
    <property type="match status" value="1"/>
</dbReference>
<dbReference type="InterPro" id="IPR003362">
    <property type="entry name" value="Bact_transf"/>
</dbReference>
<evidence type="ECO:0000313" key="4">
    <source>
        <dbReference type="EMBL" id="KAA8500329.1"/>
    </source>
</evidence>
<dbReference type="EMBL" id="VMSO01000029">
    <property type="protein sequence ID" value="KAA8500329.1"/>
    <property type="molecule type" value="Genomic_DNA"/>
</dbReference>
<dbReference type="RefSeq" id="WP_150311549.1">
    <property type="nucleotide sequence ID" value="NZ_VMSO01000029.1"/>
</dbReference>
<proteinExistence type="inferred from homology"/>
<dbReference type="GO" id="GO:0016780">
    <property type="term" value="F:phosphotransferase activity, for other substituted phosphate groups"/>
    <property type="evidence" value="ECO:0007669"/>
    <property type="project" value="TreeGrafter"/>
</dbReference>
<accession>A0A5M9HY06</accession>
<protein>
    <submittedName>
        <fullName evidence="4">Sugar transferase</fullName>
    </submittedName>
</protein>
<evidence type="ECO:0000256" key="2">
    <source>
        <dbReference type="SAM" id="Phobius"/>
    </source>
</evidence>
<keyword evidence="2" id="KW-0472">Membrane</keyword>
<organism evidence="4 5">
    <name type="scientific">Mediterraneibacter catenae</name>
    <dbReference type="NCBI Taxonomy" id="2594882"/>
    <lineage>
        <taxon>Bacteria</taxon>
        <taxon>Bacillati</taxon>
        <taxon>Bacillota</taxon>
        <taxon>Clostridia</taxon>
        <taxon>Lachnospirales</taxon>
        <taxon>Lachnospiraceae</taxon>
        <taxon>Mediterraneibacter</taxon>
    </lineage>
</organism>
<feature type="transmembrane region" description="Helical" evidence="2">
    <location>
        <begin position="262"/>
        <end position="286"/>
    </location>
</feature>
<keyword evidence="2" id="KW-0812">Transmembrane</keyword>
<keyword evidence="5" id="KW-1185">Reference proteome</keyword>
<feature type="transmembrane region" description="Helical" evidence="2">
    <location>
        <begin position="12"/>
        <end position="31"/>
    </location>
</feature>
<gene>
    <name evidence="4" type="ORF">FNY66_14035</name>
</gene>
<evidence type="ECO:0000313" key="5">
    <source>
        <dbReference type="Proteomes" id="UP000322025"/>
    </source>
</evidence>
<keyword evidence="2" id="KW-1133">Transmembrane helix</keyword>
<comment type="caution">
    <text evidence="4">The sequence shown here is derived from an EMBL/GenBank/DDBJ whole genome shotgun (WGS) entry which is preliminary data.</text>
</comment>